<keyword evidence="3" id="KW-1185">Reference proteome</keyword>
<reference evidence="2 3" key="1">
    <citation type="submission" date="2020-08" db="EMBL/GenBank/DDBJ databases">
        <title>Genomic Encyclopedia of Type Strains, Phase IV (KMG-V): Genome sequencing to study the core and pangenomes of soil and plant-associated prokaryotes.</title>
        <authorList>
            <person name="Whitman W."/>
        </authorList>
    </citation>
    <scope>NUCLEOTIDE SEQUENCE [LARGE SCALE GENOMIC DNA]</scope>
    <source>
        <strain evidence="2 3">M8UP14</strain>
    </source>
</reference>
<evidence type="ECO:0000259" key="1">
    <source>
        <dbReference type="Pfam" id="PF12770"/>
    </source>
</evidence>
<dbReference type="AlphaFoldDB" id="A0A7W7ZJI8"/>
<organism evidence="2 3">
    <name type="scientific">Granulicella aggregans</name>
    <dbReference type="NCBI Taxonomy" id="474949"/>
    <lineage>
        <taxon>Bacteria</taxon>
        <taxon>Pseudomonadati</taxon>
        <taxon>Acidobacteriota</taxon>
        <taxon>Terriglobia</taxon>
        <taxon>Terriglobales</taxon>
        <taxon>Acidobacteriaceae</taxon>
        <taxon>Granulicella</taxon>
    </lineage>
</organism>
<dbReference type="Proteomes" id="UP000540989">
    <property type="component" value="Unassembled WGS sequence"/>
</dbReference>
<feature type="domain" description="CHAT" evidence="1">
    <location>
        <begin position="82"/>
        <end position="395"/>
    </location>
</feature>
<protein>
    <recommendedName>
        <fullName evidence="1">CHAT domain-containing protein</fullName>
    </recommendedName>
</protein>
<dbReference type="Pfam" id="PF12770">
    <property type="entry name" value="CHAT"/>
    <property type="match status" value="1"/>
</dbReference>
<dbReference type="EMBL" id="JACHIP010000023">
    <property type="protein sequence ID" value="MBB5060942.1"/>
    <property type="molecule type" value="Genomic_DNA"/>
</dbReference>
<accession>A0A7W7ZJI8</accession>
<comment type="caution">
    <text evidence="2">The sequence shown here is derived from an EMBL/GenBank/DDBJ whole genome shotgun (WGS) entry which is preliminary data.</text>
</comment>
<evidence type="ECO:0000313" key="3">
    <source>
        <dbReference type="Proteomes" id="UP000540989"/>
    </source>
</evidence>
<gene>
    <name evidence="2" type="ORF">HDF16_005678</name>
</gene>
<name>A0A7W7ZJI8_9BACT</name>
<proteinExistence type="predicted"/>
<evidence type="ECO:0000313" key="2">
    <source>
        <dbReference type="EMBL" id="MBB5060942.1"/>
    </source>
</evidence>
<dbReference type="InterPro" id="IPR024983">
    <property type="entry name" value="CHAT_dom"/>
</dbReference>
<sequence length="744" mass="82287">MRLASDVPLAAPFSDRFIGVLHENTLPTAQVLPVPPAAESALWAGKPHAAICAATEYDDIDAVYRRILDDNPKSGDVALFGEFLTAVLLGPNLDLLQNSPTTVDLRLVFEDPGLQRLPWEMMYGPQVVVSRPNAPLCARPTGRFAINREVPLRDAEPARSEPYVDFPLRVLFVAESKIDTVLRPGAEFLGLLRHLKIPANPQLRGDFVSAQIKLRFLPEADIERLQQECREFRPSVLHFICHGRLGPAGSASMIVLRKRADGAGEAGGRSEPFPVTADELADLLEEDDPTTQLPGWLPPVIVLNACYSATSAEETASIEDVHLPFAARLVHRGVAIALGMAGEVADPACQLFTLRFYQALLTGTSVVDAASQARRTVLTAWPAYQESIEWARPVLFIAKGLQGCIQLSPGPTFDLVTAAERFRKDGTVPAMMCDRYDMMVAYDRLVSLTAKPGAGKLLVAVSVEDSDTGLGKTRLLEEFAVRSILDMFVPCIVRKEGEVPRSFLDFALVLTDAINQTRRNFGLPPLVETESRLLAFYSLNVNPAAEQRDRTMMRLRNILKEMAPVEPALVLKAIQDDCARLISDIEAKTKLTHRTLILIDEFHRWDSVYPEVLENISFAGLGEDTCPIPVIMNYLSGTSDGQNIWQKVKSLPMERRPSLRRFESEVEISMVYRQLLLSQWSLAPKLSPKAGTTVNAIFKALQEKTRGVPLRFIALDVEAFIEGVRFSDAFTNADYETALRDFGV</sequence>